<dbReference type="EMBL" id="CP003154">
    <property type="protein sequence ID" value="AFL74840.1"/>
    <property type="molecule type" value="Genomic_DNA"/>
</dbReference>
<dbReference type="STRING" id="765911.Thivi_2948"/>
<name>I3YCX2_THIV6</name>
<dbReference type="InterPro" id="IPR024445">
    <property type="entry name" value="Tnp_ISXO2-like"/>
</dbReference>
<dbReference type="eggNOG" id="COG3676">
    <property type="taxonomic scope" value="Bacteria"/>
</dbReference>
<organism evidence="2 3">
    <name type="scientific">Thiocystis violascens (strain ATCC 17096 / DSM 198 / 6111)</name>
    <name type="common">Chromatium violascens</name>
    <dbReference type="NCBI Taxonomy" id="765911"/>
    <lineage>
        <taxon>Bacteria</taxon>
        <taxon>Pseudomonadati</taxon>
        <taxon>Pseudomonadota</taxon>
        <taxon>Gammaproteobacteria</taxon>
        <taxon>Chromatiales</taxon>
        <taxon>Chromatiaceae</taxon>
        <taxon>Thiocystis</taxon>
    </lineage>
</organism>
<reference evidence="2 3" key="1">
    <citation type="submission" date="2012-06" db="EMBL/GenBank/DDBJ databases">
        <title>Complete sequence of Thiocystis violascens DSM 198.</title>
        <authorList>
            <consortium name="US DOE Joint Genome Institute"/>
            <person name="Lucas S."/>
            <person name="Han J."/>
            <person name="Lapidus A."/>
            <person name="Cheng J.-F."/>
            <person name="Goodwin L."/>
            <person name="Pitluck S."/>
            <person name="Peters L."/>
            <person name="Ovchinnikova G."/>
            <person name="Teshima H."/>
            <person name="Detter J.C."/>
            <person name="Han C."/>
            <person name="Tapia R."/>
            <person name="Land M."/>
            <person name="Hauser L."/>
            <person name="Kyrpides N."/>
            <person name="Ivanova N."/>
            <person name="Pagani I."/>
            <person name="Vogl K."/>
            <person name="Liu Z."/>
            <person name="Frigaard N.-U."/>
            <person name="Bryant D."/>
            <person name="Woyke T."/>
        </authorList>
    </citation>
    <scope>NUCLEOTIDE SEQUENCE [LARGE SCALE GENOMIC DNA]</scope>
    <source>
        <strain evidence="3">ATCC 17096 / DSM 198 / 6111</strain>
    </source>
</reference>
<evidence type="ECO:0000259" key="1">
    <source>
        <dbReference type="SMART" id="SM01126"/>
    </source>
</evidence>
<dbReference type="HOGENOM" id="CLU_123380_0_0_6"/>
<gene>
    <name evidence="2" type="ordered locus">Thivi_2948</name>
</gene>
<feature type="domain" description="ISXO2-like transposase" evidence="1">
    <location>
        <begin position="1"/>
        <end position="99"/>
    </location>
</feature>
<accession>I3YCX2</accession>
<protein>
    <recommendedName>
        <fullName evidence="1">ISXO2-like transposase domain-containing protein</fullName>
    </recommendedName>
</protein>
<sequence>MRKKTIRPLILEIIAPGTQVYTDEYNIDARLPEWGYGHQTVCHSLGEYARDEDGDGFHEVHVNTMEGFWSLLRSWPRPHRGISQEKLPLYLGFFQFTHNVRQRGQGLLRPMLSALLTRAI</sequence>
<proteinExistence type="predicted"/>
<evidence type="ECO:0000313" key="2">
    <source>
        <dbReference type="EMBL" id="AFL74840.1"/>
    </source>
</evidence>
<dbReference type="SMART" id="SM01126">
    <property type="entry name" value="DDE_Tnp_IS1595"/>
    <property type="match status" value="1"/>
</dbReference>
<dbReference type="KEGG" id="tvi:Thivi_2948"/>
<dbReference type="Pfam" id="PF12762">
    <property type="entry name" value="DDE_Tnp_IS1595"/>
    <property type="match status" value="1"/>
</dbReference>
<evidence type="ECO:0000313" key="3">
    <source>
        <dbReference type="Proteomes" id="UP000006062"/>
    </source>
</evidence>
<dbReference type="AlphaFoldDB" id="I3YCX2"/>
<dbReference type="Proteomes" id="UP000006062">
    <property type="component" value="Chromosome"/>
</dbReference>
<keyword evidence="3" id="KW-1185">Reference proteome</keyword>